<dbReference type="InterPro" id="IPR019223">
    <property type="entry name" value="DUF2147"/>
</dbReference>
<dbReference type="Gene3D" id="2.40.128.520">
    <property type="match status" value="1"/>
</dbReference>
<proteinExistence type="predicted"/>
<comment type="caution">
    <text evidence="3">The sequence shown here is derived from an EMBL/GenBank/DDBJ whole genome shotgun (WGS) entry which is preliminary data.</text>
</comment>
<gene>
    <name evidence="3" type="ORF">QNI22_34075</name>
</gene>
<dbReference type="PANTHER" id="PTHR36919">
    <property type="entry name" value="BLR1215 PROTEIN"/>
    <property type="match status" value="1"/>
</dbReference>
<name>A0AAE3RCC9_9BACT</name>
<evidence type="ECO:0000256" key="1">
    <source>
        <dbReference type="SAM" id="SignalP"/>
    </source>
</evidence>
<protein>
    <submittedName>
        <fullName evidence="3">DUF2147 domain-containing protein</fullName>
    </submittedName>
</protein>
<keyword evidence="4" id="KW-1185">Reference proteome</keyword>
<dbReference type="Proteomes" id="UP001232063">
    <property type="component" value="Unassembled WGS sequence"/>
</dbReference>
<feature type="chain" id="PRO_5042176807" evidence="1">
    <location>
        <begin position="22"/>
        <end position="150"/>
    </location>
</feature>
<evidence type="ECO:0000313" key="3">
    <source>
        <dbReference type="EMBL" id="MDJ1505734.1"/>
    </source>
</evidence>
<accession>A0AAE3RCC9</accession>
<dbReference type="Pfam" id="PF09917">
    <property type="entry name" value="DUF2147"/>
    <property type="match status" value="1"/>
</dbReference>
<dbReference type="EMBL" id="JASJOU010000018">
    <property type="protein sequence ID" value="MDJ1505734.1"/>
    <property type="molecule type" value="Genomic_DNA"/>
</dbReference>
<feature type="domain" description="DUF2147" evidence="2">
    <location>
        <begin position="31"/>
        <end position="143"/>
    </location>
</feature>
<dbReference type="RefSeq" id="WP_314518073.1">
    <property type="nucleotide sequence ID" value="NZ_JASJOU010000018.1"/>
</dbReference>
<feature type="signal peptide" evidence="1">
    <location>
        <begin position="1"/>
        <end position="21"/>
    </location>
</feature>
<reference evidence="3" key="1">
    <citation type="submission" date="2023-05" db="EMBL/GenBank/DDBJ databases">
        <authorList>
            <person name="Zhang X."/>
        </authorList>
    </citation>
    <scope>NUCLEOTIDE SEQUENCE</scope>
    <source>
        <strain evidence="3">BD1B2-1</strain>
    </source>
</reference>
<organism evidence="3 4">
    <name type="scientific">Xanthocytophaga agilis</name>
    <dbReference type="NCBI Taxonomy" id="3048010"/>
    <lineage>
        <taxon>Bacteria</taxon>
        <taxon>Pseudomonadati</taxon>
        <taxon>Bacteroidota</taxon>
        <taxon>Cytophagia</taxon>
        <taxon>Cytophagales</taxon>
        <taxon>Rhodocytophagaceae</taxon>
        <taxon>Xanthocytophaga</taxon>
    </lineage>
</organism>
<dbReference type="AlphaFoldDB" id="A0AAE3RCC9"/>
<sequence>MKKKLMLSLSLFVLFTFTGFAQENLPDKILGTWLIENKESKIEIFRKGNTFNGILLWSKEMYEADGKTSRKDVNNKDAALRLRDLRNLPLVSGFVYNGSEWKNGTIYDIKSGENYSCIIKMNGPNSMLVRGYVGIALPGKTVSFSSVKNQ</sequence>
<dbReference type="PANTHER" id="PTHR36919:SF2">
    <property type="entry name" value="BLL6627 PROTEIN"/>
    <property type="match status" value="1"/>
</dbReference>
<evidence type="ECO:0000259" key="2">
    <source>
        <dbReference type="Pfam" id="PF09917"/>
    </source>
</evidence>
<keyword evidence="1" id="KW-0732">Signal</keyword>
<evidence type="ECO:0000313" key="4">
    <source>
        <dbReference type="Proteomes" id="UP001232063"/>
    </source>
</evidence>